<dbReference type="AlphaFoldDB" id="A0AAW0A8S9"/>
<dbReference type="PANTHER" id="PTHR36978">
    <property type="entry name" value="P-LOOP CONTAINING NUCLEOTIDE TRIPHOSPHATE HYDROLASE"/>
    <property type="match status" value="1"/>
</dbReference>
<evidence type="ECO:0000313" key="3">
    <source>
        <dbReference type="Proteomes" id="UP001362999"/>
    </source>
</evidence>
<organism evidence="2 3">
    <name type="scientific">Favolaschia claudopus</name>
    <dbReference type="NCBI Taxonomy" id="2862362"/>
    <lineage>
        <taxon>Eukaryota</taxon>
        <taxon>Fungi</taxon>
        <taxon>Dikarya</taxon>
        <taxon>Basidiomycota</taxon>
        <taxon>Agaricomycotina</taxon>
        <taxon>Agaricomycetes</taxon>
        <taxon>Agaricomycetidae</taxon>
        <taxon>Agaricales</taxon>
        <taxon>Marasmiineae</taxon>
        <taxon>Mycenaceae</taxon>
        <taxon>Favolaschia</taxon>
    </lineage>
</organism>
<evidence type="ECO:0000313" key="2">
    <source>
        <dbReference type="EMBL" id="KAK7002189.1"/>
    </source>
</evidence>
<dbReference type="SUPFAM" id="SSF52540">
    <property type="entry name" value="P-loop containing nucleoside triphosphate hydrolases"/>
    <property type="match status" value="1"/>
</dbReference>
<keyword evidence="1" id="KW-0472">Membrane</keyword>
<proteinExistence type="predicted"/>
<comment type="caution">
    <text evidence="2">The sequence shown here is derived from an EMBL/GenBank/DDBJ whole genome shotgun (WGS) entry which is preliminary data.</text>
</comment>
<gene>
    <name evidence="2" type="ORF">R3P38DRAFT_3041979</name>
</gene>
<evidence type="ECO:0000256" key="1">
    <source>
        <dbReference type="SAM" id="Phobius"/>
    </source>
</evidence>
<keyword evidence="1" id="KW-0812">Transmembrane</keyword>
<dbReference type="EMBL" id="JAWWNJ010000079">
    <property type="protein sequence ID" value="KAK7002189.1"/>
    <property type="molecule type" value="Genomic_DNA"/>
</dbReference>
<keyword evidence="2" id="KW-0378">Hydrolase</keyword>
<dbReference type="PANTHER" id="PTHR36978:SF4">
    <property type="entry name" value="P-LOOP CONTAINING NUCLEOSIDE TRIPHOSPHATE HYDROLASE PROTEIN"/>
    <property type="match status" value="1"/>
</dbReference>
<dbReference type="Pfam" id="PF17784">
    <property type="entry name" value="Sulfotransfer_4"/>
    <property type="match status" value="1"/>
</dbReference>
<sequence length="275" mass="31043">MVSGTPFSTPWVERRGAQRVVPMKVLVLGFCRTGTASMRVALETLGYRETHHMQTVLANPLEVDMWREAIDAKFHGKGKPYGREEWDQLLGSCQAVTDVPAVLFSEELIAAYPEAKVVLTNRDPAKWWQSYSQSLQQVFLSKRVSLAGVFDQQHFGKVINFAQTCVTTILGVRAGYAEKQKSMARFVEHYDSVRELVPKERLLEYEVGEGWDRLCAFLGDEVPDTPFPRVNDTEVLKQSIGLWAGMILRKAAFKLALPAAVLMLSAALYFRRIRS</sequence>
<dbReference type="Gene3D" id="3.40.50.300">
    <property type="entry name" value="P-loop containing nucleotide triphosphate hydrolases"/>
    <property type="match status" value="1"/>
</dbReference>
<dbReference type="InterPro" id="IPR027417">
    <property type="entry name" value="P-loop_NTPase"/>
</dbReference>
<accession>A0AAW0A8S9</accession>
<dbReference type="Proteomes" id="UP001362999">
    <property type="component" value="Unassembled WGS sequence"/>
</dbReference>
<dbReference type="GO" id="GO:0016787">
    <property type="term" value="F:hydrolase activity"/>
    <property type="evidence" value="ECO:0007669"/>
    <property type="project" value="UniProtKB-KW"/>
</dbReference>
<reference evidence="2 3" key="1">
    <citation type="journal article" date="2024" name="J Genomics">
        <title>Draft genome sequencing and assembly of Favolaschia claudopus CIRM-BRFM 2984 isolated from oak limbs.</title>
        <authorList>
            <person name="Navarro D."/>
            <person name="Drula E."/>
            <person name="Chaduli D."/>
            <person name="Cazenave R."/>
            <person name="Ahrendt S."/>
            <person name="Wang J."/>
            <person name="Lipzen A."/>
            <person name="Daum C."/>
            <person name="Barry K."/>
            <person name="Grigoriev I.V."/>
            <person name="Favel A."/>
            <person name="Rosso M.N."/>
            <person name="Martin F."/>
        </authorList>
    </citation>
    <scope>NUCLEOTIDE SEQUENCE [LARGE SCALE GENOMIC DNA]</scope>
    <source>
        <strain evidence="2 3">CIRM-BRFM 2984</strain>
    </source>
</reference>
<feature type="transmembrane region" description="Helical" evidence="1">
    <location>
        <begin position="251"/>
        <end position="270"/>
    </location>
</feature>
<name>A0AAW0A8S9_9AGAR</name>
<keyword evidence="3" id="KW-1185">Reference proteome</keyword>
<dbReference type="InterPro" id="IPR040632">
    <property type="entry name" value="Sulfotransfer_4"/>
</dbReference>
<keyword evidence="1" id="KW-1133">Transmembrane helix</keyword>
<protein>
    <submittedName>
        <fullName evidence="2">P-loop containing nucleoside triphosphate hydrolase protein</fullName>
    </submittedName>
</protein>